<evidence type="ECO:0000313" key="2">
    <source>
        <dbReference type="EMBL" id="KPJ49435.1"/>
    </source>
</evidence>
<organism evidence="2 3">
    <name type="scientific">candidate division TA06 bacterium DG_26</name>
    <dbReference type="NCBI Taxonomy" id="1703771"/>
    <lineage>
        <taxon>Bacteria</taxon>
        <taxon>Bacteria division TA06</taxon>
    </lineage>
</organism>
<reference evidence="2 3" key="1">
    <citation type="journal article" date="2015" name="Microbiome">
        <title>Genomic resolution of linkages in carbon, nitrogen, and sulfur cycling among widespread estuary sediment bacteria.</title>
        <authorList>
            <person name="Baker B.J."/>
            <person name="Lazar C.S."/>
            <person name="Teske A.P."/>
            <person name="Dick G.J."/>
        </authorList>
    </citation>
    <scope>NUCLEOTIDE SEQUENCE [LARGE SCALE GENOMIC DNA]</scope>
    <source>
        <strain evidence="2">DG_26</strain>
    </source>
</reference>
<gene>
    <name evidence="2" type="ORF">AMJ40_05540</name>
</gene>
<accession>A0A0S7WH32</accession>
<feature type="region of interest" description="Disordered" evidence="1">
    <location>
        <begin position="44"/>
        <end position="68"/>
    </location>
</feature>
<proteinExistence type="predicted"/>
<evidence type="ECO:0000256" key="1">
    <source>
        <dbReference type="SAM" id="MobiDB-lite"/>
    </source>
</evidence>
<evidence type="ECO:0000313" key="3">
    <source>
        <dbReference type="Proteomes" id="UP000051124"/>
    </source>
</evidence>
<comment type="caution">
    <text evidence="2">The sequence shown here is derived from an EMBL/GenBank/DDBJ whole genome shotgun (WGS) entry which is preliminary data.</text>
</comment>
<protein>
    <submittedName>
        <fullName evidence="2">Uncharacterized protein</fullName>
    </submittedName>
</protein>
<sequence>MIESVSSDDVRGFIDVRRALPESLSRRTRLGCLQVDPSSFQLTGKSLTGVDRGSPGSLRDLTEKTRKS</sequence>
<dbReference type="EMBL" id="LIZT01000059">
    <property type="protein sequence ID" value="KPJ49435.1"/>
    <property type="molecule type" value="Genomic_DNA"/>
</dbReference>
<name>A0A0S7WH32_UNCT6</name>
<dbReference type="Proteomes" id="UP000051124">
    <property type="component" value="Unassembled WGS sequence"/>
</dbReference>
<dbReference type="AlphaFoldDB" id="A0A0S7WH32"/>